<dbReference type="InterPro" id="IPR047519">
    <property type="entry name" value="FH_FOXQ2-like"/>
</dbReference>
<dbReference type="PANTHER" id="PTHR11829">
    <property type="entry name" value="FORKHEAD BOX PROTEIN"/>
    <property type="match status" value="1"/>
</dbReference>
<organism evidence="5 6">
    <name type="scientific">Paramuricea clavata</name>
    <name type="common">Red gorgonian</name>
    <name type="synonym">Violescent sea-whip</name>
    <dbReference type="NCBI Taxonomy" id="317549"/>
    <lineage>
        <taxon>Eukaryota</taxon>
        <taxon>Metazoa</taxon>
        <taxon>Cnidaria</taxon>
        <taxon>Anthozoa</taxon>
        <taxon>Octocorallia</taxon>
        <taxon>Malacalcyonacea</taxon>
        <taxon>Plexauridae</taxon>
        <taxon>Paramuricea</taxon>
    </lineage>
</organism>
<dbReference type="SUPFAM" id="SSF46785">
    <property type="entry name" value="Winged helix' DNA-binding domain"/>
    <property type="match status" value="1"/>
</dbReference>
<dbReference type="GO" id="GO:0009653">
    <property type="term" value="P:anatomical structure morphogenesis"/>
    <property type="evidence" value="ECO:0007669"/>
    <property type="project" value="TreeGrafter"/>
</dbReference>
<dbReference type="PANTHER" id="PTHR11829:SF343">
    <property type="entry name" value="FORK-HEAD DOMAIN-CONTAINING PROTEIN"/>
    <property type="match status" value="1"/>
</dbReference>
<feature type="DNA-binding region" description="Fork-head" evidence="3">
    <location>
        <begin position="89"/>
        <end position="182"/>
    </location>
</feature>
<dbReference type="SMART" id="SM00339">
    <property type="entry name" value="FH"/>
    <property type="match status" value="1"/>
</dbReference>
<dbReference type="PRINTS" id="PR00053">
    <property type="entry name" value="FORKHEAD"/>
</dbReference>
<dbReference type="PROSITE" id="PS00658">
    <property type="entry name" value="FORK_HEAD_2"/>
    <property type="match status" value="1"/>
</dbReference>
<dbReference type="Proteomes" id="UP001152795">
    <property type="component" value="Unassembled WGS sequence"/>
</dbReference>
<dbReference type="InterPro" id="IPR036390">
    <property type="entry name" value="WH_DNA-bd_sf"/>
</dbReference>
<evidence type="ECO:0000256" key="3">
    <source>
        <dbReference type="PROSITE-ProRule" id="PRU00089"/>
    </source>
</evidence>
<dbReference type="GO" id="GO:0030154">
    <property type="term" value="P:cell differentiation"/>
    <property type="evidence" value="ECO:0007669"/>
    <property type="project" value="TreeGrafter"/>
</dbReference>
<keyword evidence="1 3" id="KW-0238">DNA-binding</keyword>
<dbReference type="GO" id="GO:0000981">
    <property type="term" value="F:DNA-binding transcription factor activity, RNA polymerase II-specific"/>
    <property type="evidence" value="ECO:0007669"/>
    <property type="project" value="TreeGrafter"/>
</dbReference>
<reference evidence="5" key="1">
    <citation type="submission" date="2020-04" db="EMBL/GenBank/DDBJ databases">
        <authorList>
            <person name="Alioto T."/>
            <person name="Alioto T."/>
            <person name="Gomez Garrido J."/>
        </authorList>
    </citation>
    <scope>NUCLEOTIDE SEQUENCE</scope>
    <source>
        <strain evidence="5">A484AB</strain>
    </source>
</reference>
<dbReference type="GO" id="GO:0000978">
    <property type="term" value="F:RNA polymerase II cis-regulatory region sequence-specific DNA binding"/>
    <property type="evidence" value="ECO:0007669"/>
    <property type="project" value="TreeGrafter"/>
</dbReference>
<feature type="compositionally biased region" description="Basic and acidic residues" evidence="4">
    <location>
        <begin position="42"/>
        <end position="51"/>
    </location>
</feature>
<name>A0A7D9HNW4_PARCT</name>
<dbReference type="AlphaFoldDB" id="A0A7D9HNW4"/>
<evidence type="ECO:0000256" key="1">
    <source>
        <dbReference type="ARBA" id="ARBA00023125"/>
    </source>
</evidence>
<evidence type="ECO:0000256" key="4">
    <source>
        <dbReference type="SAM" id="MobiDB-lite"/>
    </source>
</evidence>
<gene>
    <name evidence="5" type="ORF">PACLA_8A021081</name>
</gene>
<protein>
    <submittedName>
        <fullName evidence="5">Forkhead box D2-like</fullName>
    </submittedName>
</protein>
<comment type="subcellular location">
    <subcellularLocation>
        <location evidence="3">Nucleus</location>
    </subcellularLocation>
</comment>
<sequence length="371" mass="41797">MSFTVDRIMGMTLQDRKPVVVKSKADLPTENRVPLLGGGVKSEPRDERSFESDDDDFAKEKLLAMDGSNSPGRESPLKDEKSPSKDDNRHVETFVAVIAQAILSAPGKRMTLSSIYHYIASNYSHFNREKGPGWRNSVRHNLSSNDCFVKAVRAENGKGHYWMIHPKDLPEFSKGNFRRRRKPRRPRCHHAVMFNGGSENYFYHALSASSIPLSIQASQDRALNTSPVTFSLLDGSKLPLVGHYDRPQYLDMSRAHPCLLIIVLKVVLPIVYTIGTQQSQEWNPNALPTELRVHPCFGPSMKGKLTGPNCAFPPIIGILHSRKVFSIIIIFINFAFTCKKRKVDRLIPCFTKLLCLESNVPIETVNWVALL</sequence>
<dbReference type="Pfam" id="PF00250">
    <property type="entry name" value="Forkhead"/>
    <property type="match status" value="1"/>
</dbReference>
<comment type="caution">
    <text evidence="5">The sequence shown here is derived from an EMBL/GenBank/DDBJ whole genome shotgun (WGS) entry which is preliminary data.</text>
</comment>
<evidence type="ECO:0000256" key="2">
    <source>
        <dbReference type="ARBA" id="ARBA00023242"/>
    </source>
</evidence>
<keyword evidence="6" id="KW-1185">Reference proteome</keyword>
<dbReference type="InterPro" id="IPR050211">
    <property type="entry name" value="FOX_domain-containing"/>
</dbReference>
<dbReference type="InterPro" id="IPR036388">
    <property type="entry name" value="WH-like_DNA-bd_sf"/>
</dbReference>
<accession>A0A7D9HNW4</accession>
<feature type="compositionally biased region" description="Basic and acidic residues" evidence="4">
    <location>
        <begin position="75"/>
        <end position="88"/>
    </location>
</feature>
<dbReference type="EMBL" id="CACRXK020000982">
    <property type="protein sequence ID" value="CAB3986228.1"/>
    <property type="molecule type" value="Genomic_DNA"/>
</dbReference>
<keyword evidence="2 3" id="KW-0539">Nucleus</keyword>
<dbReference type="InterPro" id="IPR001766">
    <property type="entry name" value="Fork_head_dom"/>
</dbReference>
<dbReference type="CDD" id="cd20035">
    <property type="entry name" value="FH_FOXQ2-like"/>
    <property type="match status" value="1"/>
</dbReference>
<proteinExistence type="predicted"/>
<dbReference type="Gene3D" id="1.10.10.10">
    <property type="entry name" value="Winged helix-like DNA-binding domain superfamily/Winged helix DNA-binding domain"/>
    <property type="match status" value="1"/>
</dbReference>
<dbReference type="InterPro" id="IPR030456">
    <property type="entry name" value="TF_fork_head_CS_2"/>
</dbReference>
<dbReference type="GO" id="GO:0005634">
    <property type="term" value="C:nucleus"/>
    <property type="evidence" value="ECO:0007669"/>
    <property type="project" value="UniProtKB-SubCell"/>
</dbReference>
<evidence type="ECO:0000313" key="6">
    <source>
        <dbReference type="Proteomes" id="UP001152795"/>
    </source>
</evidence>
<dbReference type="OrthoDB" id="5954824at2759"/>
<dbReference type="PROSITE" id="PS50039">
    <property type="entry name" value="FORK_HEAD_3"/>
    <property type="match status" value="1"/>
</dbReference>
<feature type="region of interest" description="Disordered" evidence="4">
    <location>
        <begin position="24"/>
        <end position="88"/>
    </location>
</feature>
<evidence type="ECO:0000313" key="5">
    <source>
        <dbReference type="EMBL" id="CAB3986228.1"/>
    </source>
</evidence>
<feature type="non-terminal residue" evidence="5">
    <location>
        <position position="371"/>
    </location>
</feature>